<evidence type="ECO:0000256" key="1">
    <source>
        <dbReference type="SAM" id="MobiDB-lite"/>
    </source>
</evidence>
<evidence type="ECO:0000313" key="5">
    <source>
        <dbReference type="Proteomes" id="UP000199400"/>
    </source>
</evidence>
<dbReference type="InterPro" id="IPR010316">
    <property type="entry name" value="AlkA_N"/>
</dbReference>
<evidence type="ECO:0000259" key="2">
    <source>
        <dbReference type="SMART" id="SM00478"/>
    </source>
</evidence>
<dbReference type="Pfam" id="PF06029">
    <property type="entry name" value="AlkA_N"/>
    <property type="match status" value="1"/>
</dbReference>
<dbReference type="Pfam" id="PF00730">
    <property type="entry name" value="HhH-GPD"/>
    <property type="match status" value="1"/>
</dbReference>
<dbReference type="Gene3D" id="1.10.340.30">
    <property type="entry name" value="Hypothetical protein, domain 2"/>
    <property type="match status" value="1"/>
</dbReference>
<feature type="region of interest" description="Disordered" evidence="1">
    <location>
        <begin position="486"/>
        <end position="511"/>
    </location>
</feature>
<dbReference type="InterPro" id="IPR007438">
    <property type="entry name" value="DUF488"/>
</dbReference>
<dbReference type="OrthoDB" id="9789109at2"/>
<evidence type="ECO:0000313" key="4">
    <source>
        <dbReference type="EMBL" id="SFE60886.1"/>
    </source>
</evidence>
<dbReference type="InterPro" id="IPR037046">
    <property type="entry name" value="AlkA_N_sf"/>
</dbReference>
<gene>
    <name evidence="4" type="ORF">SAMN02745121_04844</name>
</gene>
<feature type="domain" description="DNA-3-methyladenine glycosylase AlkA N-terminal" evidence="3">
    <location>
        <begin position="188"/>
        <end position="307"/>
    </location>
</feature>
<evidence type="ECO:0000259" key="3">
    <source>
        <dbReference type="SMART" id="SM01009"/>
    </source>
</evidence>
<dbReference type="InterPro" id="IPR011257">
    <property type="entry name" value="DNA_glycosylase"/>
</dbReference>
<dbReference type="SUPFAM" id="SSF48150">
    <property type="entry name" value="DNA-glycosylase"/>
    <property type="match status" value="1"/>
</dbReference>
<name>A0A1I2BXG8_9BACT</name>
<dbReference type="Gene3D" id="3.30.310.20">
    <property type="entry name" value="DNA-3-methyladenine glycosylase AlkA, N-terminal domain"/>
    <property type="match status" value="1"/>
</dbReference>
<organism evidence="4 5">
    <name type="scientific">Nannocystis exedens</name>
    <dbReference type="NCBI Taxonomy" id="54"/>
    <lineage>
        <taxon>Bacteria</taxon>
        <taxon>Pseudomonadati</taxon>
        <taxon>Myxococcota</taxon>
        <taxon>Polyangia</taxon>
        <taxon>Nannocystales</taxon>
        <taxon>Nannocystaceae</taxon>
        <taxon>Nannocystis</taxon>
    </lineage>
</organism>
<keyword evidence="5" id="KW-1185">Reference proteome</keyword>
<dbReference type="PANTHER" id="PTHR39337:SF1">
    <property type="entry name" value="BLR5642 PROTEIN"/>
    <property type="match status" value="1"/>
</dbReference>
<dbReference type="SMART" id="SM01009">
    <property type="entry name" value="AlkA_N"/>
    <property type="match status" value="1"/>
</dbReference>
<reference evidence="5" key="1">
    <citation type="submission" date="2016-10" db="EMBL/GenBank/DDBJ databases">
        <authorList>
            <person name="Varghese N."/>
            <person name="Submissions S."/>
        </authorList>
    </citation>
    <scope>NUCLEOTIDE SEQUENCE [LARGE SCALE GENOMIC DNA]</scope>
    <source>
        <strain evidence="5">ATCC 25963</strain>
    </source>
</reference>
<dbReference type="GO" id="GO:0006284">
    <property type="term" value="P:base-excision repair"/>
    <property type="evidence" value="ECO:0007669"/>
    <property type="project" value="InterPro"/>
</dbReference>
<proteinExistence type="predicted"/>
<sequence length="511" mass="55407">MPTSASHRWRGVRVYTIGHSTRTFDELVALLRSFDVAVVADIRTVPRSRHNPQFNSDALGAALRRRRLQYVHLPRLGGLRRAGKDATNSAWRNKSFRGYADYMQTDEFTAGLAELRAWAAKGGVALMCAEAVPWRCHRSLVADALTARGARVEHITGLSRSSPHRMTPFAVVEGTRVTYPGERDGGGSLATPAPFHLEATVRVLQRRPSNRVDIWDDGRYRRVLTVAGELVLVEVEDRGTVDAPDLRYVVSHGDVPPAAHPQLAATLRKVLGLDVDPAPLLRLTTADRGLRPTGLALRGMRPPRFAEWFEVFANVVPFQQVSLDAGAAVVARLVERFGKMIEHAGRRFHAFPTAPAVAAARLDTLRACGLSARKAEVLRHLARAIASGELAEATIAGLATPDALATLRELPGIGPWSAALVLLRGLGRLDVFPPGDVGVARGLRTLMRVAADAPLDVERFGDRRGYLYFCALGGDMVARGLIHAAPSPRRAPGSGRSLRAGTARRTSGGRV</sequence>
<dbReference type="Pfam" id="PF04343">
    <property type="entry name" value="DUF488"/>
    <property type="match status" value="1"/>
</dbReference>
<dbReference type="EMBL" id="FOMX01000016">
    <property type="protein sequence ID" value="SFE60886.1"/>
    <property type="molecule type" value="Genomic_DNA"/>
</dbReference>
<dbReference type="CDD" id="cd00056">
    <property type="entry name" value="ENDO3c"/>
    <property type="match status" value="1"/>
</dbReference>
<protein>
    <submittedName>
        <fullName evidence="4">DNA-3-methyladenine glycosylase II</fullName>
    </submittedName>
</protein>
<dbReference type="AlphaFoldDB" id="A0A1I2BXG8"/>
<feature type="compositionally biased region" description="Low complexity" evidence="1">
    <location>
        <begin position="499"/>
        <end position="511"/>
    </location>
</feature>
<dbReference type="PANTHER" id="PTHR39337">
    <property type="entry name" value="BLR5642 PROTEIN"/>
    <property type="match status" value="1"/>
</dbReference>
<dbReference type="SMART" id="SM00478">
    <property type="entry name" value="ENDO3c"/>
    <property type="match status" value="1"/>
</dbReference>
<dbReference type="GO" id="GO:0003824">
    <property type="term" value="F:catalytic activity"/>
    <property type="evidence" value="ECO:0007669"/>
    <property type="project" value="InterPro"/>
</dbReference>
<dbReference type="Proteomes" id="UP000199400">
    <property type="component" value="Unassembled WGS sequence"/>
</dbReference>
<feature type="domain" description="HhH-GPD" evidence="2">
    <location>
        <begin position="319"/>
        <end position="482"/>
    </location>
</feature>
<accession>A0A1I2BXG8</accession>
<dbReference type="STRING" id="54.SAMN02745121_04844"/>
<dbReference type="InterPro" id="IPR003265">
    <property type="entry name" value="HhH-GPD_domain"/>
</dbReference>